<evidence type="ECO:0000256" key="3">
    <source>
        <dbReference type="ARBA" id="ARBA00022448"/>
    </source>
</evidence>
<feature type="transmembrane region" description="Helical" evidence="11">
    <location>
        <begin position="183"/>
        <end position="202"/>
    </location>
</feature>
<dbReference type="RefSeq" id="WP_111436193.1">
    <property type="nucleotide sequence ID" value="NZ_JACIGG010000008.1"/>
</dbReference>
<evidence type="ECO:0000313" key="14">
    <source>
        <dbReference type="EMBL" id="RAI24999.1"/>
    </source>
</evidence>
<accession>A0A327JF87</accession>
<dbReference type="InterPro" id="IPR003439">
    <property type="entry name" value="ABC_transporter-like_ATP-bd"/>
</dbReference>
<evidence type="ECO:0000256" key="5">
    <source>
        <dbReference type="ARBA" id="ARBA00022597"/>
    </source>
</evidence>
<evidence type="ECO:0000256" key="11">
    <source>
        <dbReference type="SAM" id="Phobius"/>
    </source>
</evidence>
<dbReference type="AlphaFoldDB" id="A0A327JF87"/>
<dbReference type="GO" id="GO:0016887">
    <property type="term" value="F:ATP hydrolysis activity"/>
    <property type="evidence" value="ECO:0007669"/>
    <property type="project" value="InterPro"/>
</dbReference>
<keyword evidence="15" id="KW-1185">Reference proteome</keyword>
<feature type="domain" description="ABC transporter" evidence="12">
    <location>
        <begin position="357"/>
        <end position="590"/>
    </location>
</feature>
<evidence type="ECO:0000256" key="10">
    <source>
        <dbReference type="ARBA" id="ARBA00023136"/>
    </source>
</evidence>
<feature type="transmembrane region" description="Helical" evidence="11">
    <location>
        <begin position="42"/>
        <end position="64"/>
    </location>
</feature>
<proteinExistence type="inferred from homology"/>
<evidence type="ECO:0000256" key="1">
    <source>
        <dbReference type="ARBA" id="ARBA00004651"/>
    </source>
</evidence>
<keyword evidence="7" id="KW-0547">Nucleotide-binding</keyword>
<comment type="subcellular location">
    <subcellularLocation>
        <location evidence="1">Cell membrane</location>
        <topology evidence="1">Multi-pass membrane protein</topology>
    </subcellularLocation>
</comment>
<dbReference type="SUPFAM" id="SSF52540">
    <property type="entry name" value="P-loop containing nucleoside triphosphate hydrolases"/>
    <property type="match status" value="1"/>
</dbReference>
<keyword evidence="4" id="KW-1003">Cell membrane</keyword>
<comment type="caution">
    <text evidence="14">The sequence shown here is derived from an EMBL/GenBank/DDBJ whole genome shotgun (WGS) entry which is preliminary data.</text>
</comment>
<dbReference type="PROSITE" id="PS50929">
    <property type="entry name" value="ABC_TM1F"/>
    <property type="match status" value="1"/>
</dbReference>
<feature type="transmembrane region" description="Helical" evidence="11">
    <location>
        <begin position="289"/>
        <end position="310"/>
    </location>
</feature>
<keyword evidence="8" id="KW-0067">ATP-binding</keyword>
<evidence type="ECO:0000256" key="4">
    <source>
        <dbReference type="ARBA" id="ARBA00022475"/>
    </source>
</evidence>
<evidence type="ECO:0000259" key="13">
    <source>
        <dbReference type="PROSITE" id="PS50929"/>
    </source>
</evidence>
<feature type="transmembrane region" description="Helical" evidence="11">
    <location>
        <begin position="151"/>
        <end position="177"/>
    </location>
</feature>
<keyword evidence="9 11" id="KW-1133">Transmembrane helix</keyword>
<feature type="transmembrane region" description="Helical" evidence="11">
    <location>
        <begin position="84"/>
        <end position="114"/>
    </location>
</feature>
<name>A0A327JF87_9HYPH</name>
<dbReference type="GO" id="GO:0005524">
    <property type="term" value="F:ATP binding"/>
    <property type="evidence" value="ECO:0007669"/>
    <property type="project" value="UniProtKB-KW"/>
</dbReference>
<keyword evidence="6 11" id="KW-0812">Transmembrane</keyword>
<dbReference type="InterPro" id="IPR011527">
    <property type="entry name" value="ABC1_TM_dom"/>
</dbReference>
<dbReference type="EMBL" id="NPEV01000059">
    <property type="protein sequence ID" value="RAI24999.1"/>
    <property type="molecule type" value="Genomic_DNA"/>
</dbReference>
<dbReference type="InterPro" id="IPR036640">
    <property type="entry name" value="ABC1_TM_sf"/>
</dbReference>
<dbReference type="PROSITE" id="PS00211">
    <property type="entry name" value="ABC_TRANSPORTER_1"/>
    <property type="match status" value="1"/>
</dbReference>
<evidence type="ECO:0000256" key="9">
    <source>
        <dbReference type="ARBA" id="ARBA00022989"/>
    </source>
</evidence>
<organism evidence="14 15">
    <name type="scientific">Rhodobium orientis</name>
    <dbReference type="NCBI Taxonomy" id="34017"/>
    <lineage>
        <taxon>Bacteria</taxon>
        <taxon>Pseudomonadati</taxon>
        <taxon>Pseudomonadota</taxon>
        <taxon>Alphaproteobacteria</taxon>
        <taxon>Hyphomicrobiales</taxon>
        <taxon>Rhodobiaceae</taxon>
        <taxon>Rhodobium</taxon>
    </lineage>
</organism>
<evidence type="ECO:0000313" key="15">
    <source>
        <dbReference type="Proteomes" id="UP000249299"/>
    </source>
</evidence>
<dbReference type="PROSITE" id="PS50893">
    <property type="entry name" value="ABC_TRANSPORTER_2"/>
    <property type="match status" value="1"/>
</dbReference>
<dbReference type="Pfam" id="PF00005">
    <property type="entry name" value="ABC_tran"/>
    <property type="match status" value="1"/>
</dbReference>
<evidence type="ECO:0000256" key="8">
    <source>
        <dbReference type="ARBA" id="ARBA00022840"/>
    </source>
</evidence>
<evidence type="ECO:0000256" key="2">
    <source>
        <dbReference type="ARBA" id="ARBA00005417"/>
    </source>
</evidence>
<feature type="transmembrane region" description="Helical" evidence="11">
    <location>
        <begin position="263"/>
        <end position="283"/>
    </location>
</feature>
<dbReference type="Proteomes" id="UP000249299">
    <property type="component" value="Unassembled WGS sequence"/>
</dbReference>
<dbReference type="InterPro" id="IPR039421">
    <property type="entry name" value="Type_1_exporter"/>
</dbReference>
<gene>
    <name evidence="14" type="ORF">CH339_20195</name>
</gene>
<dbReference type="Pfam" id="PF00664">
    <property type="entry name" value="ABC_membrane"/>
    <property type="match status" value="1"/>
</dbReference>
<keyword evidence="5" id="KW-0762">Sugar transport</keyword>
<evidence type="ECO:0000256" key="6">
    <source>
        <dbReference type="ARBA" id="ARBA00022692"/>
    </source>
</evidence>
<dbReference type="FunFam" id="3.40.50.300:FF:000221">
    <property type="entry name" value="Multidrug ABC transporter ATP-binding protein"/>
    <property type="match status" value="1"/>
</dbReference>
<reference evidence="14 15" key="1">
    <citation type="submission" date="2017-07" db="EMBL/GenBank/DDBJ databases">
        <title>Draft Genome Sequences of Select Purple Nonsulfur Bacteria.</title>
        <authorList>
            <person name="Lasarre B."/>
            <person name="Mckinlay J.B."/>
        </authorList>
    </citation>
    <scope>NUCLEOTIDE SEQUENCE [LARGE SCALE GENOMIC DNA]</scope>
    <source>
        <strain evidence="14 15">DSM 11290</strain>
    </source>
</reference>
<dbReference type="InterPro" id="IPR017871">
    <property type="entry name" value="ABC_transporter-like_CS"/>
</dbReference>
<keyword evidence="10 11" id="KW-0472">Membrane</keyword>
<protein>
    <submittedName>
        <fullName evidence="14">ABC transporter</fullName>
    </submittedName>
</protein>
<dbReference type="PANTHER" id="PTHR24221:SF654">
    <property type="entry name" value="ATP-BINDING CASSETTE SUB-FAMILY B MEMBER 6"/>
    <property type="match status" value="1"/>
</dbReference>
<dbReference type="GO" id="GO:0140359">
    <property type="term" value="F:ABC-type transporter activity"/>
    <property type="evidence" value="ECO:0007669"/>
    <property type="project" value="InterPro"/>
</dbReference>
<dbReference type="SUPFAM" id="SSF90123">
    <property type="entry name" value="ABC transporter transmembrane region"/>
    <property type="match status" value="1"/>
</dbReference>
<dbReference type="Gene3D" id="1.20.1560.10">
    <property type="entry name" value="ABC transporter type 1, transmembrane domain"/>
    <property type="match status" value="1"/>
</dbReference>
<keyword evidence="3" id="KW-0813">Transport</keyword>
<evidence type="ECO:0000259" key="12">
    <source>
        <dbReference type="PROSITE" id="PS50893"/>
    </source>
</evidence>
<dbReference type="Gene3D" id="3.40.50.300">
    <property type="entry name" value="P-loop containing nucleotide triphosphate hydrolases"/>
    <property type="match status" value="1"/>
</dbReference>
<dbReference type="PANTHER" id="PTHR24221">
    <property type="entry name" value="ATP-BINDING CASSETTE SUB-FAMILY B"/>
    <property type="match status" value="1"/>
</dbReference>
<dbReference type="SMART" id="SM00382">
    <property type="entry name" value="AAA"/>
    <property type="match status" value="1"/>
</dbReference>
<feature type="domain" description="ABC transmembrane type-1" evidence="13">
    <location>
        <begin position="43"/>
        <end position="326"/>
    </location>
</feature>
<comment type="similarity">
    <text evidence="2">Belongs to the ABC transporter superfamily.</text>
</comment>
<dbReference type="InterPro" id="IPR027417">
    <property type="entry name" value="P-loop_NTPase"/>
</dbReference>
<sequence length="610" mass="65102">MADAALTAEAPLVGAAEQSERPDYLSSFRLIWPYLAGQRVKLAAAVLLATLSVALELVPIYLIYRTIDALVVGDLTTASLLFSVAGALGAVVLGYAVLGLAMMVSHLVAFDALFRLRLALSRHLARLPLGHFQMRQSGEAKKLVIDDPEKLELIIAHGIPEGISAVATWIAVSAWLFAVDWRMALAVILITPVAFVLIVLAMRSGSRFAGAYQAAGQRMNAAVVEYVAGMPVVKIFNRSGEGFREASDAVSAYAALEKEWANAFLPLGGTFYALVLSNVIFIVPVGAFLIAGGGLDLPTLVFFVVLGANYSRPLIKLFNLFHELAHISMGSTLLEEVLSAPPQSDTGKVLPLDGHDVSFDDVRFGYDAHDVLHGVSFTAREGTVTALVGPSGSGKSTIASLIPRFFDPRSGRVSIGGVDVREMGLDQLMDTVAFVFQDTVLFTDTIAGNIRFGKPDASDAEVEAAARAARAHDFITALPQGYETRLGDLGRKLSGGERQRIAIARATLKDAPVIVLDEATAFADPDNEAAIQEAIEALAAGRTLIVVAHRLHTIREAETIVVVADGHIAETGRHDELVAAGGPYARLWDDFMAARQSSLRGTPATVEDRP</sequence>
<dbReference type="OrthoDB" id="9804259at2"/>
<dbReference type="InterPro" id="IPR003593">
    <property type="entry name" value="AAA+_ATPase"/>
</dbReference>
<evidence type="ECO:0000256" key="7">
    <source>
        <dbReference type="ARBA" id="ARBA00022741"/>
    </source>
</evidence>
<dbReference type="GO" id="GO:0005886">
    <property type="term" value="C:plasma membrane"/>
    <property type="evidence" value="ECO:0007669"/>
    <property type="project" value="UniProtKB-SubCell"/>
</dbReference>